<dbReference type="EMBL" id="KZ613944">
    <property type="protein sequence ID" value="PMD41091.1"/>
    <property type="molecule type" value="Genomic_DNA"/>
</dbReference>
<dbReference type="Gene3D" id="3.40.605.10">
    <property type="entry name" value="Aldehyde Dehydrogenase, Chain A, domain 1"/>
    <property type="match status" value="1"/>
</dbReference>
<dbReference type="OrthoDB" id="310895at2759"/>
<dbReference type="PANTHER" id="PTHR43720">
    <property type="entry name" value="2-AMINOMUCONIC SEMIALDEHYDE DEHYDROGENASE"/>
    <property type="match status" value="1"/>
</dbReference>
<dbReference type="InterPro" id="IPR029510">
    <property type="entry name" value="Ald_DH_CS_GLU"/>
</dbReference>
<dbReference type="GO" id="GO:0016620">
    <property type="term" value="F:oxidoreductase activity, acting on the aldehyde or oxo group of donors, NAD or NADP as acceptor"/>
    <property type="evidence" value="ECO:0007669"/>
    <property type="project" value="InterPro"/>
</dbReference>
<evidence type="ECO:0000313" key="8">
    <source>
        <dbReference type="Proteomes" id="UP000235786"/>
    </source>
</evidence>
<dbReference type="InterPro" id="IPR016163">
    <property type="entry name" value="Ald_DH_C"/>
</dbReference>
<gene>
    <name evidence="7" type="ORF">L207DRAFT_486676</name>
</gene>
<evidence type="ECO:0000256" key="3">
    <source>
        <dbReference type="ARBA" id="ARBA00023027"/>
    </source>
</evidence>
<feature type="domain" description="Aldehyde dehydrogenase" evidence="6">
    <location>
        <begin position="41"/>
        <end position="495"/>
    </location>
</feature>
<evidence type="ECO:0000256" key="1">
    <source>
        <dbReference type="ARBA" id="ARBA00009986"/>
    </source>
</evidence>
<dbReference type="AlphaFoldDB" id="A0A2J6RRD9"/>
<keyword evidence="3" id="KW-0520">NAD</keyword>
<dbReference type="Proteomes" id="UP000235786">
    <property type="component" value="Unassembled WGS sequence"/>
</dbReference>
<dbReference type="PROSITE" id="PS00070">
    <property type="entry name" value="ALDEHYDE_DEHYDR_CYS"/>
    <property type="match status" value="1"/>
</dbReference>
<dbReference type="InterPro" id="IPR015590">
    <property type="entry name" value="Aldehyde_DH_dom"/>
</dbReference>
<name>A0A2J6RRD9_HYAVF</name>
<dbReference type="Pfam" id="PF00171">
    <property type="entry name" value="Aldedh"/>
    <property type="match status" value="1"/>
</dbReference>
<evidence type="ECO:0000256" key="4">
    <source>
        <dbReference type="PROSITE-ProRule" id="PRU10007"/>
    </source>
</evidence>
<reference evidence="7 8" key="1">
    <citation type="submission" date="2016-04" db="EMBL/GenBank/DDBJ databases">
        <title>A degradative enzymes factory behind the ericoid mycorrhizal symbiosis.</title>
        <authorList>
            <consortium name="DOE Joint Genome Institute"/>
            <person name="Martino E."/>
            <person name="Morin E."/>
            <person name="Grelet G."/>
            <person name="Kuo A."/>
            <person name="Kohler A."/>
            <person name="Daghino S."/>
            <person name="Barry K."/>
            <person name="Choi C."/>
            <person name="Cichocki N."/>
            <person name="Clum A."/>
            <person name="Copeland A."/>
            <person name="Hainaut M."/>
            <person name="Haridas S."/>
            <person name="Labutti K."/>
            <person name="Lindquist E."/>
            <person name="Lipzen A."/>
            <person name="Khouja H.-R."/>
            <person name="Murat C."/>
            <person name="Ohm R."/>
            <person name="Olson A."/>
            <person name="Spatafora J."/>
            <person name="Veneault-Fourrey C."/>
            <person name="Henrissat B."/>
            <person name="Grigoriev I."/>
            <person name="Martin F."/>
            <person name="Perotto S."/>
        </authorList>
    </citation>
    <scope>NUCLEOTIDE SEQUENCE [LARGE SCALE GENOMIC DNA]</scope>
    <source>
        <strain evidence="7 8">F</strain>
    </source>
</reference>
<dbReference type="CDD" id="cd07093">
    <property type="entry name" value="ALDH_F8_HMSADH"/>
    <property type="match status" value="1"/>
</dbReference>
<dbReference type="InterPro" id="IPR016160">
    <property type="entry name" value="Ald_DH_CS_CYS"/>
</dbReference>
<evidence type="ECO:0000256" key="2">
    <source>
        <dbReference type="ARBA" id="ARBA00023002"/>
    </source>
</evidence>
<dbReference type="Gene3D" id="3.40.309.10">
    <property type="entry name" value="Aldehyde Dehydrogenase, Chain A, domain 2"/>
    <property type="match status" value="1"/>
</dbReference>
<keyword evidence="8" id="KW-1185">Reference proteome</keyword>
<protein>
    <submittedName>
        <fullName evidence="7">Putative aldehyde dehydrogenase</fullName>
    </submittedName>
</protein>
<dbReference type="SUPFAM" id="SSF53720">
    <property type="entry name" value="ALDH-like"/>
    <property type="match status" value="1"/>
</dbReference>
<evidence type="ECO:0000259" key="6">
    <source>
        <dbReference type="Pfam" id="PF00171"/>
    </source>
</evidence>
<accession>A0A2J6RRD9</accession>
<dbReference type="PANTHER" id="PTHR43720:SF2">
    <property type="entry name" value="2-AMINOMUCONIC SEMIALDEHYDE DEHYDROGENASE"/>
    <property type="match status" value="1"/>
</dbReference>
<dbReference type="PROSITE" id="PS00687">
    <property type="entry name" value="ALDEHYDE_DEHYDR_GLU"/>
    <property type="match status" value="1"/>
</dbReference>
<keyword evidence="2 5" id="KW-0560">Oxidoreductase</keyword>
<proteinExistence type="inferred from homology"/>
<comment type="similarity">
    <text evidence="1 5">Belongs to the aldehyde dehydrogenase family.</text>
</comment>
<dbReference type="InterPro" id="IPR016161">
    <property type="entry name" value="Ald_DH/histidinol_DH"/>
</dbReference>
<organism evidence="7 8">
    <name type="scientific">Hyaloscypha variabilis (strain UAMH 11265 / GT02V1 / F)</name>
    <name type="common">Meliniomyces variabilis</name>
    <dbReference type="NCBI Taxonomy" id="1149755"/>
    <lineage>
        <taxon>Eukaryota</taxon>
        <taxon>Fungi</taxon>
        <taxon>Dikarya</taxon>
        <taxon>Ascomycota</taxon>
        <taxon>Pezizomycotina</taxon>
        <taxon>Leotiomycetes</taxon>
        <taxon>Helotiales</taxon>
        <taxon>Hyaloscyphaceae</taxon>
        <taxon>Hyaloscypha</taxon>
        <taxon>Hyaloscypha variabilis</taxon>
    </lineage>
</organism>
<evidence type="ECO:0000313" key="7">
    <source>
        <dbReference type="EMBL" id="PMD41091.1"/>
    </source>
</evidence>
<dbReference type="FunFam" id="3.40.605.10:FF:000007">
    <property type="entry name" value="NAD/NADP-dependent betaine aldehyde dehydrogenase"/>
    <property type="match status" value="1"/>
</dbReference>
<sequence length="501" mass="55064">MASPLSSALWECNTLEKAHFYLTHNKDSPLKLQNYISNTFISPTSPNHIDSFNPKTGTVYCHIPLSSASDVDHAVLAAETAFKGWRKRTRAERSKYLQKIAALIQENRELFAVWESIDQGKTVERARVEVDRAVSNFSYFSTLISHEESSVRMIDGVALTYEHRSPAGVFALISPWNMPLYLLTWKIAPCLVFGCTAVAKPSEVTSMTAFLLAEVVRQAELPSGVLNIVFGDGATTGSALVKHPKVKGISFTGGTATGIQIRKDTAGDVYKHLSLELGGKNPTLVFDDVDLEKAVATAAMAAFENQGEICLCGSRIYVQSTIFDSFLKMFTSYVSENYKVGGKVGAVVSLQHYQKIRSYLLLAEQEKGKFHLGSIPEEHPKAGYWIEPTVLTEIATDSRIMKEEIFGPVVTIAPFWGEEGAIELANDNPNGLASVLLTKDGARMRRVGERIEAGLVWVNCWLVRELGTPFGGMKNSGVGREGGSYSRDVFTNVRTLHLPSI</sequence>
<dbReference type="InterPro" id="IPR016162">
    <property type="entry name" value="Ald_DH_N"/>
</dbReference>
<dbReference type="STRING" id="1149755.A0A2J6RRD9"/>
<feature type="active site" evidence="4">
    <location>
        <position position="276"/>
    </location>
</feature>
<evidence type="ECO:0000256" key="5">
    <source>
        <dbReference type="RuleBase" id="RU003345"/>
    </source>
</evidence>